<evidence type="ECO:0000259" key="1">
    <source>
        <dbReference type="Pfam" id="PF01909"/>
    </source>
</evidence>
<name>A0ABU9DAT3_9PROT</name>
<protein>
    <submittedName>
        <fullName evidence="2">Nucleotidyltransferase domain-containing protein</fullName>
    </submittedName>
</protein>
<gene>
    <name evidence="2" type="ORF">WOB96_07190</name>
</gene>
<dbReference type="CDD" id="cd05403">
    <property type="entry name" value="NT_KNTase_like"/>
    <property type="match status" value="1"/>
</dbReference>
<dbReference type="SUPFAM" id="SSF81301">
    <property type="entry name" value="Nucleotidyltransferase"/>
    <property type="match status" value="1"/>
</dbReference>
<dbReference type="InterPro" id="IPR002934">
    <property type="entry name" value="Polymerase_NTP_transf_dom"/>
</dbReference>
<dbReference type="InterPro" id="IPR043519">
    <property type="entry name" value="NT_sf"/>
</dbReference>
<keyword evidence="3" id="KW-1185">Reference proteome</keyword>
<evidence type="ECO:0000313" key="2">
    <source>
        <dbReference type="EMBL" id="MEK8089548.1"/>
    </source>
</evidence>
<dbReference type="EMBL" id="JBBPCO010000006">
    <property type="protein sequence ID" value="MEK8089548.1"/>
    <property type="molecule type" value="Genomic_DNA"/>
</dbReference>
<dbReference type="Gene3D" id="3.30.460.10">
    <property type="entry name" value="Beta Polymerase, domain 2"/>
    <property type="match status" value="1"/>
</dbReference>
<sequence length="109" mass="12351">MDPITAQATRIFLEKVRTRYSVAGAFLFGSRARGDFRPDSDLDIAVLLQGARTSRVDAALEMADLAFDVLMDTGILIEAFPLWETEWEHPEQFNNPALIENIRREGLRL</sequence>
<comment type="caution">
    <text evidence="2">The sequence shown here is derived from an EMBL/GenBank/DDBJ whole genome shotgun (WGS) entry which is preliminary data.</text>
</comment>
<dbReference type="PANTHER" id="PTHR33933">
    <property type="entry name" value="NUCLEOTIDYLTRANSFERASE"/>
    <property type="match status" value="1"/>
</dbReference>
<accession>A0ABU9DAT3</accession>
<reference evidence="2 3" key="1">
    <citation type="submission" date="2024-04" db="EMBL/GenBank/DDBJ databases">
        <authorList>
            <person name="Abashina T."/>
            <person name="Shaikin A."/>
        </authorList>
    </citation>
    <scope>NUCLEOTIDE SEQUENCE [LARGE SCALE GENOMIC DNA]</scope>
    <source>
        <strain evidence="2 3">AAFK</strain>
    </source>
</reference>
<dbReference type="PANTHER" id="PTHR33933:SF1">
    <property type="entry name" value="PROTEIN ADENYLYLTRANSFERASE MNTA-RELATED"/>
    <property type="match status" value="1"/>
</dbReference>
<dbReference type="Pfam" id="PF01909">
    <property type="entry name" value="NTP_transf_2"/>
    <property type="match status" value="1"/>
</dbReference>
<dbReference type="InterPro" id="IPR052548">
    <property type="entry name" value="Type_VII_TA_antitoxin"/>
</dbReference>
<organism evidence="2 3">
    <name type="scientific">Thermithiobacillus plumbiphilus</name>
    <dbReference type="NCBI Taxonomy" id="1729899"/>
    <lineage>
        <taxon>Bacteria</taxon>
        <taxon>Pseudomonadati</taxon>
        <taxon>Pseudomonadota</taxon>
        <taxon>Acidithiobacillia</taxon>
        <taxon>Acidithiobacillales</taxon>
        <taxon>Thermithiobacillaceae</taxon>
        <taxon>Thermithiobacillus</taxon>
    </lineage>
</organism>
<dbReference type="Proteomes" id="UP001446205">
    <property type="component" value="Unassembled WGS sequence"/>
</dbReference>
<proteinExistence type="predicted"/>
<evidence type="ECO:0000313" key="3">
    <source>
        <dbReference type="Proteomes" id="UP001446205"/>
    </source>
</evidence>
<dbReference type="RefSeq" id="WP_341370605.1">
    <property type="nucleotide sequence ID" value="NZ_JBBPCO010000006.1"/>
</dbReference>
<feature type="domain" description="Polymerase nucleotidyl transferase" evidence="1">
    <location>
        <begin position="11"/>
        <end position="51"/>
    </location>
</feature>